<dbReference type="Proteomes" id="UP000821845">
    <property type="component" value="Chromosome 9"/>
</dbReference>
<sequence>MDDLDPPPLNETGGVVGLAVQGNASSCVNELCVSEAEYLDLLEEYIFPSSYEWGLIGLHVAVFVVGLVGNCLVCVAVYRNQTMRTVTNYFIVNLAVADFLVILVCLPPTVLWDVTETWFFGAALCKIVLYLQCVSVSVSVLTLTFISLDRWRAICRPLRSQGSTGPRVAIGCIWIVSCLVMVPELVVLDTRRGPVAGALYLTDCAYTWPAGYTSVYQLCLVVFLYVVPCLLMSAAYYQMARVLWRMPALHETGSLTGTQPPPQTLARRKAAKMLIAVVSLFGLCYLPVHTLNLLRYTTELPQTPLMSVASLLSHWLCYFNSAINPIVYNFMSGKFRKEYNKSFRWLLKRVLLCGIDRRKAAGDASEL</sequence>
<evidence type="ECO:0000313" key="1">
    <source>
        <dbReference type="EMBL" id="KAH6922309.1"/>
    </source>
</evidence>
<name>A0ACB7RLL9_HYAAI</name>
<protein>
    <submittedName>
        <fullName evidence="1">Uncharacterized protein</fullName>
    </submittedName>
</protein>
<keyword evidence="2" id="KW-1185">Reference proteome</keyword>
<evidence type="ECO:0000313" key="2">
    <source>
        <dbReference type="Proteomes" id="UP000821845"/>
    </source>
</evidence>
<proteinExistence type="predicted"/>
<accession>A0ACB7RLL9</accession>
<gene>
    <name evidence="1" type="ORF">HPB50_012604</name>
</gene>
<organism evidence="1 2">
    <name type="scientific">Hyalomma asiaticum</name>
    <name type="common">Tick</name>
    <dbReference type="NCBI Taxonomy" id="266040"/>
    <lineage>
        <taxon>Eukaryota</taxon>
        <taxon>Metazoa</taxon>
        <taxon>Ecdysozoa</taxon>
        <taxon>Arthropoda</taxon>
        <taxon>Chelicerata</taxon>
        <taxon>Arachnida</taxon>
        <taxon>Acari</taxon>
        <taxon>Parasitiformes</taxon>
        <taxon>Ixodida</taxon>
        <taxon>Ixodoidea</taxon>
        <taxon>Ixodidae</taxon>
        <taxon>Hyalomminae</taxon>
        <taxon>Hyalomma</taxon>
    </lineage>
</organism>
<reference evidence="1" key="1">
    <citation type="submission" date="2020-05" db="EMBL/GenBank/DDBJ databases">
        <title>Large-scale comparative analyses of tick genomes elucidate their genetic diversity and vector capacities.</title>
        <authorList>
            <person name="Jia N."/>
            <person name="Wang J."/>
            <person name="Shi W."/>
            <person name="Du L."/>
            <person name="Sun Y."/>
            <person name="Zhan W."/>
            <person name="Jiang J."/>
            <person name="Wang Q."/>
            <person name="Zhang B."/>
            <person name="Ji P."/>
            <person name="Sakyi L.B."/>
            <person name="Cui X."/>
            <person name="Yuan T."/>
            <person name="Jiang B."/>
            <person name="Yang W."/>
            <person name="Lam T.T.-Y."/>
            <person name="Chang Q."/>
            <person name="Ding S."/>
            <person name="Wang X."/>
            <person name="Zhu J."/>
            <person name="Ruan X."/>
            <person name="Zhao L."/>
            <person name="Wei J."/>
            <person name="Que T."/>
            <person name="Du C."/>
            <person name="Cheng J."/>
            <person name="Dai P."/>
            <person name="Han X."/>
            <person name="Huang E."/>
            <person name="Gao Y."/>
            <person name="Liu J."/>
            <person name="Shao H."/>
            <person name="Ye R."/>
            <person name="Li L."/>
            <person name="Wei W."/>
            <person name="Wang X."/>
            <person name="Wang C."/>
            <person name="Yang T."/>
            <person name="Huo Q."/>
            <person name="Li W."/>
            <person name="Guo W."/>
            <person name="Chen H."/>
            <person name="Zhou L."/>
            <person name="Ni X."/>
            <person name="Tian J."/>
            <person name="Zhou Y."/>
            <person name="Sheng Y."/>
            <person name="Liu T."/>
            <person name="Pan Y."/>
            <person name="Xia L."/>
            <person name="Li J."/>
            <person name="Zhao F."/>
            <person name="Cao W."/>
        </authorList>
    </citation>
    <scope>NUCLEOTIDE SEQUENCE</scope>
    <source>
        <strain evidence="1">Hyas-2018</strain>
    </source>
</reference>
<comment type="caution">
    <text evidence="1">The sequence shown here is derived from an EMBL/GenBank/DDBJ whole genome shotgun (WGS) entry which is preliminary data.</text>
</comment>
<dbReference type="EMBL" id="CM023489">
    <property type="protein sequence ID" value="KAH6922309.1"/>
    <property type="molecule type" value="Genomic_DNA"/>
</dbReference>